<proteinExistence type="predicted"/>
<accession>A0A2X3DQ22</accession>
<protein>
    <submittedName>
        <fullName evidence="1">Uncharacterized protein</fullName>
    </submittedName>
</protein>
<name>A0A2X3DQ22_9ACTO</name>
<sequence>MTGANLSLQVAQVNIRQNPLFLTVIVDTQPPNFQALFDLIACLIKHG</sequence>
<reference evidence="1 2" key="1">
    <citation type="submission" date="2018-06" db="EMBL/GenBank/DDBJ databases">
        <authorList>
            <consortium name="Pathogen Informatics"/>
            <person name="Doyle S."/>
        </authorList>
    </citation>
    <scope>NUCLEOTIDE SEQUENCE [LARGE SCALE GENOMIC DNA]</scope>
    <source>
        <strain evidence="1 2">NCTC11820</strain>
    </source>
</reference>
<organism evidence="1 2">
    <name type="scientific">Mobiluncus curtisii</name>
    <dbReference type="NCBI Taxonomy" id="2051"/>
    <lineage>
        <taxon>Bacteria</taxon>
        <taxon>Bacillati</taxon>
        <taxon>Actinomycetota</taxon>
        <taxon>Actinomycetes</taxon>
        <taxon>Actinomycetales</taxon>
        <taxon>Actinomycetaceae</taxon>
        <taxon>Mobiluncus</taxon>
    </lineage>
</organism>
<dbReference type="AlphaFoldDB" id="A0A2X3DQ22"/>
<evidence type="ECO:0000313" key="2">
    <source>
        <dbReference type="Proteomes" id="UP000250245"/>
    </source>
</evidence>
<gene>
    <name evidence="1" type="ORF">NCTC11820_01930</name>
</gene>
<dbReference type="Proteomes" id="UP000250245">
    <property type="component" value="Unassembled WGS sequence"/>
</dbReference>
<dbReference type="EMBL" id="UASJ01000003">
    <property type="protein sequence ID" value="SQC01539.1"/>
    <property type="molecule type" value="Genomic_DNA"/>
</dbReference>
<evidence type="ECO:0000313" key="1">
    <source>
        <dbReference type="EMBL" id="SQC01539.1"/>
    </source>
</evidence>